<dbReference type="Gene3D" id="2.40.160.100">
    <property type="match status" value="1"/>
</dbReference>
<evidence type="ECO:0000256" key="1">
    <source>
        <dbReference type="SAM" id="SignalP"/>
    </source>
</evidence>
<keyword evidence="4" id="KW-1185">Reference proteome</keyword>
<dbReference type="OrthoDB" id="311329at2"/>
<accession>A0A6N7LEM4</accession>
<gene>
    <name evidence="3" type="ORF">GHK62_16520</name>
</gene>
<feature type="chain" id="PRO_5026994762" evidence="1">
    <location>
        <begin position="26"/>
        <end position="469"/>
    </location>
</feature>
<comment type="caution">
    <text evidence="3">The sequence shown here is derived from an EMBL/GenBank/DDBJ whole genome shotgun (WGS) entry which is preliminary data.</text>
</comment>
<dbReference type="RefSeq" id="WP_153440246.1">
    <property type="nucleotide sequence ID" value="NZ_JACIGA010000002.1"/>
</dbReference>
<dbReference type="SUPFAM" id="SSF56925">
    <property type="entry name" value="OMPA-like"/>
    <property type="match status" value="1"/>
</dbReference>
<dbReference type="InterPro" id="IPR025388">
    <property type="entry name" value="Alginate_export_dom"/>
</dbReference>
<feature type="signal peptide" evidence="1">
    <location>
        <begin position="1"/>
        <end position="25"/>
    </location>
</feature>
<feature type="domain" description="Alginate export" evidence="2">
    <location>
        <begin position="76"/>
        <end position="463"/>
    </location>
</feature>
<dbReference type="AlphaFoldDB" id="A0A6N7LEM4"/>
<dbReference type="Pfam" id="PF13372">
    <property type="entry name" value="Alginate_exp"/>
    <property type="match status" value="1"/>
</dbReference>
<protein>
    <submittedName>
        <fullName evidence="3">Alginate export family protein</fullName>
    </submittedName>
</protein>
<dbReference type="InterPro" id="IPR053728">
    <property type="entry name" value="Alginate_Permeability_Chnl"/>
</dbReference>
<keyword evidence="1" id="KW-0732">Signal</keyword>
<reference evidence="3 4" key="1">
    <citation type="journal article" date="2013" name="Genome Biol.">
        <title>Comparative genomics of the core and accessory genomes of 48 Sinorhizobium strains comprising five genospecies.</title>
        <authorList>
            <person name="Sugawara M."/>
            <person name="Epstein B."/>
            <person name="Badgley B.D."/>
            <person name="Unno T."/>
            <person name="Xu L."/>
            <person name="Reese J."/>
            <person name="Gyaneshwar P."/>
            <person name="Denny R."/>
            <person name="Mudge J."/>
            <person name="Bharti A.K."/>
            <person name="Farmer A.D."/>
            <person name="May G.D."/>
            <person name="Woodward J.E."/>
            <person name="Medigue C."/>
            <person name="Vallenet D."/>
            <person name="Lajus A."/>
            <person name="Rouy Z."/>
            <person name="Martinez-Vaz B."/>
            <person name="Tiffin P."/>
            <person name="Young N.D."/>
            <person name="Sadowsky M.J."/>
        </authorList>
    </citation>
    <scope>NUCLEOTIDE SEQUENCE [LARGE SCALE GENOMIC DNA]</scope>
    <source>
        <strain evidence="3 4">USDA4894</strain>
    </source>
</reference>
<name>A0A6N7LEM4_SINTE</name>
<dbReference type="Proteomes" id="UP000439983">
    <property type="component" value="Unassembled WGS sequence"/>
</dbReference>
<organism evidence="3 4">
    <name type="scientific">Sinorhizobium terangae</name>
    <dbReference type="NCBI Taxonomy" id="110322"/>
    <lineage>
        <taxon>Bacteria</taxon>
        <taxon>Pseudomonadati</taxon>
        <taxon>Pseudomonadota</taxon>
        <taxon>Alphaproteobacteria</taxon>
        <taxon>Hyphomicrobiales</taxon>
        <taxon>Rhizobiaceae</taxon>
        <taxon>Sinorhizobium/Ensifer group</taxon>
        <taxon>Sinorhizobium</taxon>
    </lineage>
</organism>
<proteinExistence type="predicted"/>
<dbReference type="EMBL" id="WITC01000061">
    <property type="protein sequence ID" value="MQX16311.1"/>
    <property type="molecule type" value="Genomic_DNA"/>
</dbReference>
<sequence>MTCDYRKAALLGVLVVISFPGLLHAQDLQAHQNTRPTIHSDRWQEDWSALADPDLRTQPLDLLKYVPLSPWDPESYLSFGVTLRERFESNDAPAFGTSGLEGDEYLLQRLQFHVDLHLFDTWQVFTQFEDVRAPGKEIMGPADENELDLRIAFLGYKQTFDEGTLLARLGRQEIAFDLQRFVSSRDGPNVRQAFDAFWAEWDATPWRVKGFISQPVQYRDVEPFDDISNDNIRFGALRVEHDIEDSTLSGYYALYHRRNAVFLDATGDEERHAIDARLSGRGSGFDWDAEAMGQFGTVGSKDIRAWAAGTRFGYTFDGLQWKPRFGLQLDAASGDSRAGDETVGTFNGLFANGSYFSLAGYTAYANLLHVKPSVTVYPTEKLSLTGAVGLQWRQTTADAVYVSPNIPIAGTSGKGDRWTGYYAQLRMDYAVTPNLSAAAEFVHFDVGESLRRAGGHDSDYFGAELKLAW</sequence>
<evidence type="ECO:0000313" key="4">
    <source>
        <dbReference type="Proteomes" id="UP000439983"/>
    </source>
</evidence>
<evidence type="ECO:0000259" key="2">
    <source>
        <dbReference type="Pfam" id="PF13372"/>
    </source>
</evidence>
<dbReference type="InterPro" id="IPR011250">
    <property type="entry name" value="OMP/PagP_B-barrel"/>
</dbReference>
<evidence type="ECO:0000313" key="3">
    <source>
        <dbReference type="EMBL" id="MQX16311.1"/>
    </source>
</evidence>